<gene>
    <name evidence="1" type="ORF">PsorP6_003820</name>
</gene>
<sequence>MRATKGSPHHVLTPISLPHQICGSHGDTSGGFESGRSPLRRILDPFLHLVPMSPEDVFASSLR</sequence>
<dbReference type="EMBL" id="CM047587">
    <property type="protein sequence ID" value="KAI9906579.1"/>
    <property type="molecule type" value="Genomic_DNA"/>
</dbReference>
<evidence type="ECO:0000313" key="1">
    <source>
        <dbReference type="EMBL" id="KAI9906579.1"/>
    </source>
</evidence>
<accession>A0ACC0VJF3</accession>
<evidence type="ECO:0000313" key="2">
    <source>
        <dbReference type="Proteomes" id="UP001163321"/>
    </source>
</evidence>
<dbReference type="Proteomes" id="UP001163321">
    <property type="component" value="Chromosome 8"/>
</dbReference>
<protein>
    <submittedName>
        <fullName evidence="1">Uncharacterized protein</fullName>
    </submittedName>
</protein>
<reference evidence="1 2" key="1">
    <citation type="journal article" date="2022" name="bioRxiv">
        <title>The genome of the oomycete Peronosclerospora sorghi, a cosmopolitan pathogen of maize and sorghum, is inflated with dispersed pseudogenes.</title>
        <authorList>
            <person name="Fletcher K."/>
            <person name="Martin F."/>
            <person name="Isakeit T."/>
            <person name="Cavanaugh K."/>
            <person name="Magill C."/>
            <person name="Michelmore R."/>
        </authorList>
    </citation>
    <scope>NUCLEOTIDE SEQUENCE [LARGE SCALE GENOMIC DNA]</scope>
    <source>
        <strain evidence="1">P6</strain>
    </source>
</reference>
<organism evidence="1 2">
    <name type="scientific">Peronosclerospora sorghi</name>
    <dbReference type="NCBI Taxonomy" id="230839"/>
    <lineage>
        <taxon>Eukaryota</taxon>
        <taxon>Sar</taxon>
        <taxon>Stramenopiles</taxon>
        <taxon>Oomycota</taxon>
        <taxon>Peronosporomycetes</taxon>
        <taxon>Peronosporales</taxon>
        <taxon>Peronosporaceae</taxon>
        <taxon>Peronosclerospora</taxon>
    </lineage>
</organism>
<proteinExistence type="predicted"/>
<keyword evidence="2" id="KW-1185">Reference proteome</keyword>
<comment type="caution">
    <text evidence="1">The sequence shown here is derived from an EMBL/GenBank/DDBJ whole genome shotgun (WGS) entry which is preliminary data.</text>
</comment>
<name>A0ACC0VJF3_9STRA</name>